<dbReference type="Gene3D" id="3.40.50.300">
    <property type="entry name" value="P-loop containing nucleotide triphosphate hydrolases"/>
    <property type="match status" value="1"/>
</dbReference>
<name>A0AAJ1V2R7_9LACT</name>
<dbReference type="InterPro" id="IPR003439">
    <property type="entry name" value="ABC_transporter-like_ATP-bd"/>
</dbReference>
<evidence type="ECO:0000256" key="3">
    <source>
        <dbReference type="ARBA" id="ARBA00022741"/>
    </source>
</evidence>
<accession>A0AAJ1V2R7</accession>
<dbReference type="GO" id="GO:0016887">
    <property type="term" value="F:ATP hydrolysis activity"/>
    <property type="evidence" value="ECO:0007669"/>
    <property type="project" value="InterPro"/>
</dbReference>
<dbReference type="InterPro" id="IPR027417">
    <property type="entry name" value="P-loop_NTPase"/>
</dbReference>
<dbReference type="RefSeq" id="WP_006908190.1">
    <property type="nucleotide sequence ID" value="NZ_CAUPDI010000045.1"/>
</dbReference>
<dbReference type="SMART" id="SM00382">
    <property type="entry name" value="AAA"/>
    <property type="match status" value="1"/>
</dbReference>
<keyword evidence="4 8" id="KW-0067">ATP-binding</keyword>
<keyword evidence="3" id="KW-0547">Nucleotide-binding</keyword>
<dbReference type="Pfam" id="PF08402">
    <property type="entry name" value="TOBE_2"/>
    <property type="match status" value="1"/>
</dbReference>
<feature type="domain" description="ABC transporter" evidence="7">
    <location>
        <begin position="3"/>
        <end position="241"/>
    </location>
</feature>
<evidence type="ECO:0000256" key="2">
    <source>
        <dbReference type="ARBA" id="ARBA00022475"/>
    </source>
</evidence>
<dbReference type="EMBL" id="JASOOE010000015">
    <property type="protein sequence ID" value="MDK7187805.1"/>
    <property type="molecule type" value="Genomic_DNA"/>
</dbReference>
<dbReference type="GO" id="GO:0005524">
    <property type="term" value="F:ATP binding"/>
    <property type="evidence" value="ECO:0007669"/>
    <property type="project" value="UniProtKB-KW"/>
</dbReference>
<dbReference type="GO" id="GO:0055052">
    <property type="term" value="C:ATP-binding cassette (ABC) transporter complex, substrate-binding subunit-containing"/>
    <property type="evidence" value="ECO:0007669"/>
    <property type="project" value="TreeGrafter"/>
</dbReference>
<dbReference type="PANTHER" id="PTHR43875:SF15">
    <property type="entry name" value="TREHALOSE IMPORT ATP-BINDING PROTEIN SUGC"/>
    <property type="match status" value="1"/>
</dbReference>
<dbReference type="InterPro" id="IPR013611">
    <property type="entry name" value="Transp-assoc_OB_typ2"/>
</dbReference>
<dbReference type="InterPro" id="IPR008995">
    <property type="entry name" value="Mo/tungstate-bd_C_term_dom"/>
</dbReference>
<reference evidence="8" key="1">
    <citation type="submission" date="2023-05" db="EMBL/GenBank/DDBJ databases">
        <title>Cataloging the Phylogenetic Diversity of Human Bladder Bacteria.</title>
        <authorList>
            <person name="Du J."/>
        </authorList>
    </citation>
    <scope>NUCLEOTIDE SEQUENCE</scope>
    <source>
        <strain evidence="8">UMB1231</strain>
    </source>
</reference>
<keyword evidence="5" id="KW-1278">Translocase</keyword>
<gene>
    <name evidence="8" type="ORF">QP433_07410</name>
</gene>
<evidence type="ECO:0000256" key="4">
    <source>
        <dbReference type="ARBA" id="ARBA00022840"/>
    </source>
</evidence>
<dbReference type="Proteomes" id="UP001229251">
    <property type="component" value="Unassembled WGS sequence"/>
</dbReference>
<dbReference type="InterPro" id="IPR047641">
    <property type="entry name" value="ABC_transpr_MalK/UgpC-like"/>
</dbReference>
<organism evidence="8 9">
    <name type="scientific">Facklamia hominis</name>
    <dbReference type="NCBI Taxonomy" id="178214"/>
    <lineage>
        <taxon>Bacteria</taxon>
        <taxon>Bacillati</taxon>
        <taxon>Bacillota</taxon>
        <taxon>Bacilli</taxon>
        <taxon>Lactobacillales</taxon>
        <taxon>Aerococcaceae</taxon>
        <taxon>Facklamia</taxon>
    </lineage>
</organism>
<keyword evidence="6" id="KW-0472">Membrane</keyword>
<proteinExistence type="predicted"/>
<dbReference type="AlphaFoldDB" id="A0AAJ1V2R7"/>
<sequence>MSIEIKHLTKRFNKFTALNDINLEIKEGEFVAILGPSGCGKTTLLRLLAGFDSPSDGQILMNNKIVSSPNNTLKANQRDVAMVFQNFALWPHMTVAEHIQFPLRYDRFARNDYVKDPKKRVDEVISIINLEEKKDRFPSELSGGQKQRVALGRAIAPEPKLLLMDEPLSALDAELRIEMRREIQKIHHHTNAAIVYVTHDQSEALAMADRIIVMNMGRVEQVGTPEEIYYNPETVFVSEFVSKANLVRGSWSNEGFRLENSKILWPFNSTPMNIRQKNFYLLRPEEITLDYIDDRSTESNLVGRIETCQFQGQEYRYTLETRDQILTVVLPIKDKISIGEEVVIIPRINEVK</sequence>
<evidence type="ECO:0000259" key="7">
    <source>
        <dbReference type="PROSITE" id="PS50893"/>
    </source>
</evidence>
<evidence type="ECO:0000256" key="6">
    <source>
        <dbReference type="ARBA" id="ARBA00023136"/>
    </source>
</evidence>
<dbReference type="FunFam" id="3.40.50.300:FF:000042">
    <property type="entry name" value="Maltose/maltodextrin ABC transporter, ATP-binding protein"/>
    <property type="match status" value="1"/>
</dbReference>
<dbReference type="PANTHER" id="PTHR43875">
    <property type="entry name" value="MALTODEXTRIN IMPORT ATP-BINDING PROTEIN MSMX"/>
    <property type="match status" value="1"/>
</dbReference>
<dbReference type="InterPro" id="IPR017871">
    <property type="entry name" value="ABC_transporter-like_CS"/>
</dbReference>
<dbReference type="InterPro" id="IPR003593">
    <property type="entry name" value="AAA+_ATPase"/>
</dbReference>
<evidence type="ECO:0000256" key="1">
    <source>
        <dbReference type="ARBA" id="ARBA00022448"/>
    </source>
</evidence>
<dbReference type="SUPFAM" id="SSF52540">
    <property type="entry name" value="P-loop containing nucleoside triphosphate hydrolases"/>
    <property type="match status" value="1"/>
</dbReference>
<keyword evidence="1" id="KW-0813">Transport</keyword>
<keyword evidence="2" id="KW-1003">Cell membrane</keyword>
<comment type="caution">
    <text evidence="8">The sequence shown here is derived from an EMBL/GenBank/DDBJ whole genome shotgun (WGS) entry which is preliminary data.</text>
</comment>
<evidence type="ECO:0000313" key="9">
    <source>
        <dbReference type="Proteomes" id="UP001229251"/>
    </source>
</evidence>
<evidence type="ECO:0000313" key="8">
    <source>
        <dbReference type="EMBL" id="MDK7187805.1"/>
    </source>
</evidence>
<dbReference type="GO" id="GO:0140359">
    <property type="term" value="F:ABC-type transporter activity"/>
    <property type="evidence" value="ECO:0007669"/>
    <property type="project" value="UniProtKB-ARBA"/>
</dbReference>
<evidence type="ECO:0000256" key="5">
    <source>
        <dbReference type="ARBA" id="ARBA00022967"/>
    </source>
</evidence>
<dbReference type="Pfam" id="PF00005">
    <property type="entry name" value="ABC_tran"/>
    <property type="match status" value="1"/>
</dbReference>
<protein>
    <submittedName>
        <fullName evidence="8">ABC transporter ATP-binding protein</fullName>
    </submittedName>
</protein>
<dbReference type="SUPFAM" id="SSF50331">
    <property type="entry name" value="MOP-like"/>
    <property type="match status" value="1"/>
</dbReference>
<dbReference type="PROSITE" id="PS50893">
    <property type="entry name" value="ABC_TRANSPORTER_2"/>
    <property type="match status" value="1"/>
</dbReference>
<dbReference type="PROSITE" id="PS00211">
    <property type="entry name" value="ABC_TRANSPORTER_1"/>
    <property type="match status" value="1"/>
</dbReference>